<evidence type="ECO:0000313" key="3">
    <source>
        <dbReference type="Proteomes" id="UP001236620"/>
    </source>
</evidence>
<accession>A0ABU0NDD0</accession>
<evidence type="ECO:0000256" key="1">
    <source>
        <dbReference type="SAM" id="SignalP"/>
    </source>
</evidence>
<dbReference type="NCBIfam" id="NF038029">
    <property type="entry name" value="LP_plasma"/>
    <property type="match status" value="1"/>
</dbReference>
<evidence type="ECO:0008006" key="4">
    <source>
        <dbReference type="Google" id="ProtNLM"/>
    </source>
</evidence>
<keyword evidence="3" id="KW-1185">Reference proteome</keyword>
<proteinExistence type="predicted"/>
<dbReference type="InterPro" id="IPR054816">
    <property type="entry name" value="Lipoprotein_mollicutes-type_CS"/>
</dbReference>
<reference evidence="2" key="1">
    <citation type="submission" date="2023-07" db="EMBL/GenBank/DDBJ databases">
        <title>Genomic Encyclopedia of Type Strains, Phase IV (KMG-IV): sequencing the most valuable type-strain genomes for metagenomic binning, comparative biology and taxonomic classification.</title>
        <authorList>
            <person name="Goeker M."/>
        </authorList>
    </citation>
    <scope>NUCLEOTIDE SEQUENCE [LARGE SCALE GENOMIC DNA]</scope>
    <source>
        <strain evidence="2">DSM 22019</strain>
    </source>
</reference>
<dbReference type="PROSITE" id="PS51257">
    <property type="entry name" value="PROKAR_LIPOPROTEIN"/>
    <property type="match status" value="1"/>
</dbReference>
<organism evidence="2 3">
    <name type="scientific">Mycoplasma yeatsii</name>
    <dbReference type="NCBI Taxonomy" id="51365"/>
    <lineage>
        <taxon>Bacteria</taxon>
        <taxon>Bacillati</taxon>
        <taxon>Mycoplasmatota</taxon>
        <taxon>Mollicutes</taxon>
        <taxon>Mycoplasmataceae</taxon>
        <taxon>Mycoplasma</taxon>
    </lineage>
</organism>
<name>A0ABU0NDD0_9MOLU</name>
<dbReference type="Proteomes" id="UP001236620">
    <property type="component" value="Unassembled WGS sequence"/>
</dbReference>
<evidence type="ECO:0000313" key="2">
    <source>
        <dbReference type="EMBL" id="MDQ0567440.1"/>
    </source>
</evidence>
<feature type="signal peptide" evidence="1">
    <location>
        <begin position="1"/>
        <end position="20"/>
    </location>
</feature>
<sequence length="714" mass="81295">MKKLLGFITSFSLISGSAITAVSCSSVQRFKDVTITDELANKIIYGLTNSDDFDFANRNIFYKDIDFKNRVIDMMNERISAANYKASAIELNKNLGLSDDSKDSGLERNKEVLSNLASFNLFNEYTTKRLELGADIDETDKTYRDKIHPLNPIKLKIDGKEQAGKYAIYYKSNDKEWSRWQMTGEFDLIDSTTISTYQIPSIELLTNLGKNFRIGILNENESKDQKYITNTNVVNDEGKGQNGSDNNSQIKWYENENKKPFETNGEGIIKYRFAYYFKTRIESKLFSNLLGSSYLDSKLYEDVFDNTTASSRKLILNGASQLISNIQTNFNQQSNTVSNVKMVWALSTESKKIGEINNLINKYFVSGDKLNNNKLALKSIYELITTEAKENQPINNEPKPLNIKNESKQGSDAFLAMSGFNGFVQNDKDTVKSLNGDLKISDDAKKAVSKTNTPMILTNNGNGYDSDVKGNKDVVFVLPIYLNDVFSTSDIQIQKESQGNGCNLNILENTWTDMSQKFDITNKNNDENQITIKNISKEDSENVQIANKDKKWYIKLENNQSKGKIKVTYSNDQVKMINLNKVSKADYKILDVTKKIADTNNNKDLFKNVDANFTNSFITYDYNIQNYRSVLNKQNSIFDWFSSEKSSADILNLSAENKQTLLDQLKSIISNNDDVKNAAKTELYSQYLKSDSVKYQDLFDEIKNFIRDDEVTFD</sequence>
<feature type="chain" id="PRO_5047062360" description="Lipoprotein" evidence="1">
    <location>
        <begin position="21"/>
        <end position="714"/>
    </location>
</feature>
<comment type="caution">
    <text evidence="2">The sequence shown here is derived from an EMBL/GenBank/DDBJ whole genome shotgun (WGS) entry which is preliminary data.</text>
</comment>
<keyword evidence="1" id="KW-0732">Signal</keyword>
<protein>
    <recommendedName>
        <fullName evidence="4">Lipoprotein</fullName>
    </recommendedName>
</protein>
<gene>
    <name evidence="2" type="ORF">J2Z63_000061</name>
</gene>
<dbReference type="RefSeq" id="WP_307443858.1">
    <property type="nucleotide sequence ID" value="NZ_JAUSWP010000001.1"/>
</dbReference>
<dbReference type="EMBL" id="JAUSWP010000001">
    <property type="protein sequence ID" value="MDQ0567440.1"/>
    <property type="molecule type" value="Genomic_DNA"/>
</dbReference>